<sequence>MASPATLNADTLEQQLVEIIKRVRIKQLDTAKNPDGVSMITAMTRNEVSGLVTVSLSIPTIEAIDVTDGSIDYSALAPYLD</sequence>
<organism evidence="1 2">
    <name type="scientific">Planktothrix serta PCC 8927</name>
    <dbReference type="NCBI Taxonomy" id="671068"/>
    <lineage>
        <taxon>Bacteria</taxon>
        <taxon>Bacillati</taxon>
        <taxon>Cyanobacteriota</taxon>
        <taxon>Cyanophyceae</taxon>
        <taxon>Oscillatoriophycideae</taxon>
        <taxon>Oscillatoriales</taxon>
        <taxon>Microcoleaceae</taxon>
        <taxon>Planktothrix</taxon>
    </lineage>
</organism>
<comment type="caution">
    <text evidence="1">The sequence shown here is derived from an EMBL/GenBank/DDBJ whole genome shotgun (WGS) entry which is preliminary data.</text>
</comment>
<reference evidence="1" key="1">
    <citation type="submission" date="2019-10" db="EMBL/GenBank/DDBJ databases">
        <authorList>
            <consortium name="Genoscope - CEA"/>
            <person name="William W."/>
        </authorList>
    </citation>
    <scope>NUCLEOTIDE SEQUENCE [LARGE SCALE GENOMIC DNA]</scope>
    <source>
        <strain evidence="1">BBR_PRJEB10992</strain>
    </source>
</reference>
<dbReference type="RefSeq" id="WP_083619817.1">
    <property type="nucleotide sequence ID" value="NZ_LR734863.1"/>
</dbReference>
<gene>
    <name evidence="1" type="ORF">PL8927_510021</name>
</gene>
<dbReference type="AlphaFoldDB" id="A0A7Z9BNX8"/>
<name>A0A7Z9BNX8_9CYAN</name>
<dbReference type="Proteomes" id="UP000184550">
    <property type="component" value="Unassembled WGS sequence"/>
</dbReference>
<dbReference type="EMBL" id="CZCU02000126">
    <property type="protein sequence ID" value="VXD15993.1"/>
    <property type="molecule type" value="Genomic_DNA"/>
</dbReference>
<evidence type="ECO:0000313" key="1">
    <source>
        <dbReference type="EMBL" id="VXD15993.1"/>
    </source>
</evidence>
<accession>A0A7Z9BNX8</accession>
<dbReference type="OrthoDB" id="471406at2"/>
<proteinExistence type="predicted"/>
<keyword evidence="2" id="KW-1185">Reference proteome</keyword>
<evidence type="ECO:0000313" key="2">
    <source>
        <dbReference type="Proteomes" id="UP000184550"/>
    </source>
</evidence>
<protein>
    <submittedName>
        <fullName evidence="1">Uncharacterized protein</fullName>
    </submittedName>
</protein>